<sequence length="127" mass="13710">MTSAWFAGALLVILLSITPSAAQIPPAPQIPPLPFQIPPLTAQIPNYVMLPFNPQLTFAQGVDMALGITSTEPPATSEPPEETTPNAFQLAGWETDDKGNVFVGTDDAKLLLISVGSYWPFPKDYRK</sequence>
<feature type="signal peptide" evidence="1">
    <location>
        <begin position="1"/>
        <end position="22"/>
    </location>
</feature>
<organism evidence="2 3">
    <name type="scientific">Haemonchus contortus</name>
    <name type="common">Barber pole worm</name>
    <dbReference type="NCBI Taxonomy" id="6289"/>
    <lineage>
        <taxon>Eukaryota</taxon>
        <taxon>Metazoa</taxon>
        <taxon>Ecdysozoa</taxon>
        <taxon>Nematoda</taxon>
        <taxon>Chromadorea</taxon>
        <taxon>Rhabditida</taxon>
        <taxon>Rhabditina</taxon>
        <taxon>Rhabditomorpha</taxon>
        <taxon>Strongyloidea</taxon>
        <taxon>Trichostrongylidae</taxon>
        <taxon>Haemonchus</taxon>
    </lineage>
</organism>
<evidence type="ECO:0000313" key="3">
    <source>
        <dbReference type="WBParaSite" id="HCON_00043640-00001"/>
    </source>
</evidence>
<feature type="chain" id="PRO_5029510122" evidence="1">
    <location>
        <begin position="23"/>
        <end position="127"/>
    </location>
</feature>
<keyword evidence="2" id="KW-1185">Reference proteome</keyword>
<dbReference type="OMA" id="QIPNYVM"/>
<dbReference type="AlphaFoldDB" id="A0A7I4Y2R9"/>
<evidence type="ECO:0000256" key="1">
    <source>
        <dbReference type="SAM" id="SignalP"/>
    </source>
</evidence>
<evidence type="ECO:0000313" key="2">
    <source>
        <dbReference type="Proteomes" id="UP000025227"/>
    </source>
</evidence>
<keyword evidence="1" id="KW-0732">Signal</keyword>
<protein>
    <submittedName>
        <fullName evidence="3">PQQ_3 domain-containing protein</fullName>
    </submittedName>
</protein>
<dbReference type="OrthoDB" id="5862266at2759"/>
<name>A0A7I4Y2R9_HAECO</name>
<reference evidence="3" key="1">
    <citation type="submission" date="2020-12" db="UniProtKB">
        <authorList>
            <consortium name="WormBaseParasite"/>
        </authorList>
    </citation>
    <scope>IDENTIFICATION</scope>
    <source>
        <strain evidence="3">MHco3</strain>
    </source>
</reference>
<dbReference type="WBParaSite" id="HCON_00043640-00001">
    <property type="protein sequence ID" value="HCON_00043640-00001"/>
    <property type="gene ID" value="HCON_00043640"/>
</dbReference>
<dbReference type="Proteomes" id="UP000025227">
    <property type="component" value="Unplaced"/>
</dbReference>
<proteinExistence type="predicted"/>
<accession>A0A7I4Y2R9</accession>